<evidence type="ECO:0000313" key="9">
    <source>
        <dbReference type="Proteomes" id="UP001321749"/>
    </source>
</evidence>
<dbReference type="Gene3D" id="1.10.220.160">
    <property type="match status" value="1"/>
</dbReference>
<sequence>MDESGNNKNNNNTAKSLEEAMSSFSMTHYDPKNPNDVEDFTPTPREGFHSDPELCRWILSSAAVAVAAKLEIKSSGVGSGSGLFVAAASGGGGGGGIEPGGEIYRSKPVMWALDHHGGYGGRGPGDEGLCEECGRDGDGDGDGEQQVKACGGCLVVKFCGKKCQKSAWNKFHKDECKTLRNVPQMMAQHLLAHRLMFWQQKGYITTKQGKAIEWMETHFNEYSKGEESATRIFDVAMAVRKETGNKVGLGLVWRMVPCLLTNCVRLRPAFTTSAVGCALDLPTAVINHSCDPNAFVFFENGELRLRSLKKIAPGEEITICYVDPTMALSLRQEALLRDHFFECGCPRCKSEHKEERVCVKKGESTFETLHKSQREVVKLVTNALKADKFPGIYKQYGDLGNVETKLRTILCSTFKNTIWPDSLEPLPSARLSLALLYLNQGKPDPALRNGLKGILMNRLRNGPEWVNVMMDMVKVLIAAGSLTPDKIEDNTFPRPLDIQTVAYGYAYETCKEAGKAYGGDSEYTKAICEIFAKMTAQKVTGQRPGTAEFEKEFEEAQMKLMAWAGVAEGWGVVLSS</sequence>
<evidence type="ECO:0000256" key="3">
    <source>
        <dbReference type="ARBA" id="ARBA00022833"/>
    </source>
</evidence>
<dbReference type="Gene3D" id="2.170.270.10">
    <property type="entry name" value="SET domain"/>
    <property type="match status" value="1"/>
</dbReference>
<dbReference type="Gene3D" id="6.10.140.2220">
    <property type="match status" value="1"/>
</dbReference>
<keyword evidence="9" id="KW-1185">Reference proteome</keyword>
<feature type="domain" description="SET" evidence="6">
    <location>
        <begin position="68"/>
        <end position="322"/>
    </location>
</feature>
<dbReference type="PANTHER" id="PTHR12197:SF251">
    <property type="entry name" value="EG:BACR7C10.4 PROTEIN"/>
    <property type="match status" value="1"/>
</dbReference>
<dbReference type="Proteomes" id="UP001321749">
    <property type="component" value="Unassembled WGS sequence"/>
</dbReference>
<feature type="region of interest" description="Disordered" evidence="5">
    <location>
        <begin position="1"/>
        <end position="47"/>
    </location>
</feature>
<dbReference type="EMBL" id="MU865071">
    <property type="protein sequence ID" value="KAK4458400.1"/>
    <property type="molecule type" value="Genomic_DNA"/>
</dbReference>
<dbReference type="PROSITE" id="PS01360">
    <property type="entry name" value="ZF_MYND_1"/>
    <property type="match status" value="1"/>
</dbReference>
<dbReference type="Pfam" id="PF00856">
    <property type="entry name" value="SET"/>
    <property type="match status" value="1"/>
</dbReference>
<dbReference type="AlphaFoldDB" id="A0AAV9HE99"/>
<accession>A0AAV9HE99</accession>
<reference evidence="8" key="1">
    <citation type="journal article" date="2023" name="Mol. Phylogenet. Evol.">
        <title>Genome-scale phylogeny and comparative genomics of the fungal order Sordariales.</title>
        <authorList>
            <person name="Hensen N."/>
            <person name="Bonometti L."/>
            <person name="Westerberg I."/>
            <person name="Brannstrom I.O."/>
            <person name="Guillou S."/>
            <person name="Cros-Aarteil S."/>
            <person name="Calhoun S."/>
            <person name="Haridas S."/>
            <person name="Kuo A."/>
            <person name="Mondo S."/>
            <person name="Pangilinan J."/>
            <person name="Riley R."/>
            <person name="LaButti K."/>
            <person name="Andreopoulos B."/>
            <person name="Lipzen A."/>
            <person name="Chen C."/>
            <person name="Yan M."/>
            <person name="Daum C."/>
            <person name="Ng V."/>
            <person name="Clum A."/>
            <person name="Steindorff A."/>
            <person name="Ohm R.A."/>
            <person name="Martin F."/>
            <person name="Silar P."/>
            <person name="Natvig D.O."/>
            <person name="Lalanne C."/>
            <person name="Gautier V."/>
            <person name="Ament-Velasquez S.L."/>
            <person name="Kruys A."/>
            <person name="Hutchinson M.I."/>
            <person name="Powell A.J."/>
            <person name="Barry K."/>
            <person name="Miller A.N."/>
            <person name="Grigoriev I.V."/>
            <person name="Debuchy R."/>
            <person name="Gladieux P."/>
            <person name="Hiltunen Thoren M."/>
            <person name="Johannesson H."/>
        </authorList>
    </citation>
    <scope>NUCLEOTIDE SEQUENCE</scope>
    <source>
        <strain evidence="8">PSN324</strain>
    </source>
</reference>
<dbReference type="PROSITE" id="PS50280">
    <property type="entry name" value="SET"/>
    <property type="match status" value="1"/>
</dbReference>
<evidence type="ECO:0000256" key="4">
    <source>
        <dbReference type="PROSITE-ProRule" id="PRU00134"/>
    </source>
</evidence>
<feature type="compositionally biased region" description="Low complexity" evidence="5">
    <location>
        <begin position="1"/>
        <end position="12"/>
    </location>
</feature>
<feature type="domain" description="MYND-type" evidence="7">
    <location>
        <begin position="130"/>
        <end position="176"/>
    </location>
</feature>
<protein>
    <recommendedName>
        <fullName evidence="10">Suppressor of anucleate metulae protein B</fullName>
    </recommendedName>
</protein>
<dbReference type="InterPro" id="IPR046341">
    <property type="entry name" value="SET_dom_sf"/>
</dbReference>
<gene>
    <name evidence="8" type="ORF">QBC42DRAFT_255405</name>
</gene>
<dbReference type="GO" id="GO:0005634">
    <property type="term" value="C:nucleus"/>
    <property type="evidence" value="ECO:0007669"/>
    <property type="project" value="TreeGrafter"/>
</dbReference>
<organism evidence="8 9">
    <name type="scientific">Cladorrhinum samala</name>
    <dbReference type="NCBI Taxonomy" id="585594"/>
    <lineage>
        <taxon>Eukaryota</taxon>
        <taxon>Fungi</taxon>
        <taxon>Dikarya</taxon>
        <taxon>Ascomycota</taxon>
        <taxon>Pezizomycotina</taxon>
        <taxon>Sordariomycetes</taxon>
        <taxon>Sordariomycetidae</taxon>
        <taxon>Sordariales</taxon>
        <taxon>Podosporaceae</taxon>
        <taxon>Cladorrhinum</taxon>
    </lineage>
</organism>
<evidence type="ECO:0000256" key="2">
    <source>
        <dbReference type="ARBA" id="ARBA00022771"/>
    </source>
</evidence>
<evidence type="ECO:0000256" key="5">
    <source>
        <dbReference type="SAM" id="MobiDB-lite"/>
    </source>
</evidence>
<dbReference type="InterPro" id="IPR002893">
    <property type="entry name" value="Znf_MYND"/>
</dbReference>
<dbReference type="PROSITE" id="PS50865">
    <property type="entry name" value="ZF_MYND_2"/>
    <property type="match status" value="1"/>
</dbReference>
<reference evidence="8" key="2">
    <citation type="submission" date="2023-06" db="EMBL/GenBank/DDBJ databases">
        <authorList>
            <consortium name="Lawrence Berkeley National Laboratory"/>
            <person name="Mondo S.J."/>
            <person name="Hensen N."/>
            <person name="Bonometti L."/>
            <person name="Westerberg I."/>
            <person name="Brannstrom I.O."/>
            <person name="Guillou S."/>
            <person name="Cros-Aarteil S."/>
            <person name="Calhoun S."/>
            <person name="Haridas S."/>
            <person name="Kuo A."/>
            <person name="Pangilinan J."/>
            <person name="Riley R."/>
            <person name="Labutti K."/>
            <person name="Andreopoulos B."/>
            <person name="Lipzen A."/>
            <person name="Chen C."/>
            <person name="Yanf M."/>
            <person name="Daum C."/>
            <person name="Ng V."/>
            <person name="Clum A."/>
            <person name="Steindorff A."/>
            <person name="Ohm R."/>
            <person name="Martin F."/>
            <person name="Silar P."/>
            <person name="Natvig D."/>
            <person name="Lalanne C."/>
            <person name="Gautier V."/>
            <person name="Ament-Velasquez S.L."/>
            <person name="Kruys A."/>
            <person name="Hutchinson M.I."/>
            <person name="Powell A.J."/>
            <person name="Barry K."/>
            <person name="Miller A.N."/>
            <person name="Grigoriev I.V."/>
            <person name="Debuchy R."/>
            <person name="Gladieux P."/>
            <person name="Thoren M.H."/>
            <person name="Johannesson H."/>
        </authorList>
    </citation>
    <scope>NUCLEOTIDE SEQUENCE</scope>
    <source>
        <strain evidence="8">PSN324</strain>
    </source>
</reference>
<comment type="caution">
    <text evidence="8">The sequence shown here is derived from an EMBL/GenBank/DDBJ whole genome shotgun (WGS) entry which is preliminary data.</text>
</comment>
<name>A0AAV9HE99_9PEZI</name>
<evidence type="ECO:0000313" key="8">
    <source>
        <dbReference type="EMBL" id="KAK4458400.1"/>
    </source>
</evidence>
<dbReference type="CDD" id="cd20071">
    <property type="entry name" value="SET_SMYD"/>
    <property type="match status" value="1"/>
</dbReference>
<dbReference type="SUPFAM" id="SSF82199">
    <property type="entry name" value="SET domain"/>
    <property type="match status" value="2"/>
</dbReference>
<evidence type="ECO:0008006" key="10">
    <source>
        <dbReference type="Google" id="ProtNLM"/>
    </source>
</evidence>
<evidence type="ECO:0000259" key="6">
    <source>
        <dbReference type="PROSITE" id="PS50280"/>
    </source>
</evidence>
<dbReference type="Pfam" id="PF01753">
    <property type="entry name" value="zf-MYND"/>
    <property type="match status" value="1"/>
</dbReference>
<dbReference type="InterPro" id="IPR050869">
    <property type="entry name" value="H3K4_H4K5_MeTrfase"/>
</dbReference>
<dbReference type="InterPro" id="IPR001214">
    <property type="entry name" value="SET_dom"/>
</dbReference>
<evidence type="ECO:0000259" key="7">
    <source>
        <dbReference type="PROSITE" id="PS50865"/>
    </source>
</evidence>
<evidence type="ECO:0000256" key="1">
    <source>
        <dbReference type="ARBA" id="ARBA00022723"/>
    </source>
</evidence>
<dbReference type="GO" id="GO:0008270">
    <property type="term" value="F:zinc ion binding"/>
    <property type="evidence" value="ECO:0007669"/>
    <property type="project" value="UniProtKB-KW"/>
</dbReference>
<keyword evidence="3" id="KW-0862">Zinc</keyword>
<keyword evidence="2 4" id="KW-0863">Zinc-finger</keyword>
<dbReference type="PANTHER" id="PTHR12197">
    <property type="entry name" value="HISTONE-LYSINE N-METHYLTRANSFERASE SMYD"/>
    <property type="match status" value="1"/>
</dbReference>
<keyword evidence="1" id="KW-0479">Metal-binding</keyword>
<proteinExistence type="predicted"/>